<keyword evidence="3" id="KW-1185">Reference proteome</keyword>
<dbReference type="Proteomes" id="UP000193884">
    <property type="component" value="Unassembled WGS sequence"/>
</dbReference>
<name>A0ABX3WZV0_9BRAD</name>
<evidence type="ECO:0008006" key="4">
    <source>
        <dbReference type="Google" id="ProtNLM"/>
    </source>
</evidence>
<evidence type="ECO:0000256" key="1">
    <source>
        <dbReference type="SAM" id="SignalP"/>
    </source>
</evidence>
<proteinExistence type="predicted"/>
<dbReference type="EMBL" id="NAFK01000169">
    <property type="protein sequence ID" value="OSJ25573.1"/>
    <property type="molecule type" value="Genomic_DNA"/>
</dbReference>
<protein>
    <recommendedName>
        <fullName evidence="4">PepSY domain-containing protein</fullName>
    </recommendedName>
</protein>
<organism evidence="2 3">
    <name type="scientific">Bradyrhizobium canariense</name>
    <dbReference type="NCBI Taxonomy" id="255045"/>
    <lineage>
        <taxon>Bacteria</taxon>
        <taxon>Pseudomonadati</taxon>
        <taxon>Pseudomonadota</taxon>
        <taxon>Alphaproteobacteria</taxon>
        <taxon>Hyphomicrobiales</taxon>
        <taxon>Nitrobacteraceae</taxon>
        <taxon>Bradyrhizobium</taxon>
    </lineage>
</organism>
<evidence type="ECO:0000313" key="3">
    <source>
        <dbReference type="Proteomes" id="UP000193884"/>
    </source>
</evidence>
<dbReference type="GeneID" id="66476093"/>
<keyword evidence="1" id="KW-0732">Signal</keyword>
<reference evidence="2 3" key="1">
    <citation type="submission" date="2017-03" db="EMBL/GenBank/DDBJ databases">
        <title>Whole genome sequences of fourteen strains of Bradyrhizobium canariense and one strain of Bradyrhizobium japonicum isolated from Lupinus (Papilionoideae: Genisteae) species in Algeria.</title>
        <authorList>
            <person name="Crovadore J."/>
            <person name="Chekireb D."/>
            <person name="Brachmann A."/>
            <person name="Chablais R."/>
            <person name="Cochard B."/>
            <person name="Lefort F."/>
        </authorList>
    </citation>
    <scope>NUCLEOTIDE SEQUENCE [LARGE SCALE GENOMIC DNA]</scope>
    <source>
        <strain evidence="2 3">UBMAN05</strain>
    </source>
</reference>
<feature type="signal peptide" evidence="1">
    <location>
        <begin position="1"/>
        <end position="22"/>
    </location>
</feature>
<feature type="chain" id="PRO_5045618755" description="PepSY domain-containing protein" evidence="1">
    <location>
        <begin position="23"/>
        <end position="86"/>
    </location>
</feature>
<evidence type="ECO:0000313" key="2">
    <source>
        <dbReference type="EMBL" id="OSJ25573.1"/>
    </source>
</evidence>
<dbReference type="RefSeq" id="WP_018460075.1">
    <property type="nucleotide sequence ID" value="NZ_NAFC01000156.1"/>
</dbReference>
<accession>A0ABX3WZV0</accession>
<comment type="caution">
    <text evidence="2">The sequence shown here is derived from an EMBL/GenBank/DDBJ whole genome shotgun (WGS) entry which is preliminary data.</text>
</comment>
<gene>
    <name evidence="2" type="ORF">BST63_23825</name>
</gene>
<sequence length="86" mass="9404">MRKLILPAIVAIGLGSAAPAMAYDTGDQISMQVALDVATDIGVMTVSHTEFLGDEWQIEGRDRAGRWMEVDVDARTGEVRNVDRGW</sequence>